<dbReference type="FunFam" id="3.30.830.10:FF:000009">
    <property type="entry name" value="Presequence protease, mitochondrial"/>
    <property type="match status" value="1"/>
</dbReference>
<name>A0A2G6MS82_9BACT</name>
<dbReference type="Proteomes" id="UP000231203">
    <property type="component" value="Unassembled WGS sequence"/>
</dbReference>
<evidence type="ECO:0000313" key="9">
    <source>
        <dbReference type="Proteomes" id="UP000231203"/>
    </source>
</evidence>
<evidence type="ECO:0000259" key="7">
    <source>
        <dbReference type="SMART" id="SM01264"/>
    </source>
</evidence>
<feature type="domain" description="Peptidase M16C associated" evidence="7">
    <location>
        <begin position="471"/>
        <end position="717"/>
    </location>
</feature>
<dbReference type="SUPFAM" id="SSF63411">
    <property type="entry name" value="LuxS/MPP-like metallohydrolase"/>
    <property type="match status" value="4"/>
</dbReference>
<evidence type="ECO:0000313" key="8">
    <source>
        <dbReference type="EMBL" id="PIE62851.1"/>
    </source>
</evidence>
<reference evidence="8 9" key="1">
    <citation type="submission" date="2017-10" db="EMBL/GenBank/DDBJ databases">
        <title>Novel microbial diversity and functional potential in the marine mammal oral microbiome.</title>
        <authorList>
            <person name="Dudek N.K."/>
            <person name="Sun C.L."/>
            <person name="Burstein D."/>
            <person name="Kantor R.S."/>
            <person name="Aliaga Goltsman D.S."/>
            <person name="Bik E.M."/>
            <person name="Thomas B.C."/>
            <person name="Banfield J.F."/>
            <person name="Relman D.A."/>
        </authorList>
    </citation>
    <scope>NUCLEOTIDE SEQUENCE [LARGE SCALE GENOMIC DNA]</scope>
    <source>
        <strain evidence="8">DOLJORAL78_47_202</strain>
    </source>
</reference>
<protein>
    <submittedName>
        <fullName evidence="8">Peptidase M16</fullName>
    </submittedName>
</protein>
<dbReference type="InterPro" id="IPR013578">
    <property type="entry name" value="Peptidase_M16C_assoc"/>
</dbReference>
<dbReference type="Pfam" id="PF08367">
    <property type="entry name" value="M16C_assoc"/>
    <property type="match status" value="1"/>
</dbReference>
<dbReference type="SMART" id="SM01264">
    <property type="entry name" value="M16C_associated"/>
    <property type="match status" value="1"/>
</dbReference>
<dbReference type="PANTHER" id="PTHR43016:SF13">
    <property type="entry name" value="PRESEQUENCE PROTEASE, MITOCHONDRIAL"/>
    <property type="match status" value="1"/>
</dbReference>
<dbReference type="InterPro" id="IPR007863">
    <property type="entry name" value="Peptidase_M16_C"/>
</dbReference>
<evidence type="ECO:0000256" key="6">
    <source>
        <dbReference type="ARBA" id="ARBA00023049"/>
    </source>
</evidence>
<accession>A0A2G6MS82</accession>
<proteinExistence type="predicted"/>
<keyword evidence="4" id="KW-0378">Hydrolase</keyword>
<comment type="caution">
    <text evidence="8">The sequence shown here is derived from an EMBL/GenBank/DDBJ whole genome shotgun (WGS) entry which is preliminary data.</text>
</comment>
<evidence type="ECO:0000256" key="3">
    <source>
        <dbReference type="ARBA" id="ARBA00022723"/>
    </source>
</evidence>
<comment type="cofactor">
    <cofactor evidence="1">
        <name>Zn(2+)</name>
        <dbReference type="ChEBI" id="CHEBI:29105"/>
    </cofactor>
</comment>
<evidence type="ECO:0000256" key="5">
    <source>
        <dbReference type="ARBA" id="ARBA00022833"/>
    </source>
</evidence>
<sequence length="994" mass="111202">MNQTAFTPGQAICGYRIQQVSPLPAINAHLIQLVHEKTKAVHIHIANTDKENTFGVFFRTVPTDSTGVAHILEHTVLCGSEKYKIRDPFFSMLKRSLSTFMNAFTASDWTMYPFSTQNKKDYYNLMDVYLDAAFFPDIDRLSFKQEGHRLELEPGEDGEPELVYKGVVYNEMKGAMSSPGQVMSRALLKGLYPDTTYANNSGGEPADIPKLTHEDLKAFHAKYYHPSNSYFYTYGDLPLEERLNFIEEKVLSRFDFLDMDTRVPSQPRWQAPRTMTQTYAYSDMDNIAAKYQGCVAWLTPDIADSFEVLVMAVLEQILLGNSASPLRKALIDSGLGSAMCDGTGFDSDNRDTMFTCGLKDIEVAAVPEVEKIIFNTLETLVTKGIDQHLIDSAIHQIEFSRKEITNTPYPYGIKLLVGIASIMIHEGDPVSAINIDRDLEKLQEKLANGPFLEGRIRRYFLDNPHRLLFTLAPDKEVEANQAEHVRHELQEIFNSLGEAELAQINKDAAALKERQETEENLDTLPTLDLEDVPPEIEIVHPDTIRGITCATAFDKATSGILYFTCPAGAGNIAPNLFPMVPFFARAFTNAGTKKSSYVQMAERMDLYTGGISMAPFSGTHFDQRGEGHCFLALQGKALDRNIDHLFDMVDEYINATEFKDHDRLKSLILQYQAGLEASIVGAGHRYAITLSARHLSTAANIEEMWHGIAQYTRIKDLAARVNDEKTGAQLLAELEKDLSAMAEAVMRKDNFKPAVIGSASSMRQADRRIEKIYDNLPNGSSQAFYTPQIETDALRPYDGWMTNTAVSFVGQSFKAVRISHKDAPALSIIAKLLRSLFLHREIREKGGAYGGFALYNMEEGIFSFGSYRDPHIKRTLDVYADSCDFITQGHFTGTDVKEAILQVCSDIDKPETPAPSAMKAFYRRITKLSDEIRKGFKDALLGMDKQKVVETATRYFSRDDAAKGISVISSEPLLAQANQALEAEGREPLTLYKI</sequence>
<organism evidence="8 9">
    <name type="scientific">Desulfobacter postgatei</name>
    <dbReference type="NCBI Taxonomy" id="2293"/>
    <lineage>
        <taxon>Bacteria</taxon>
        <taxon>Pseudomonadati</taxon>
        <taxon>Thermodesulfobacteriota</taxon>
        <taxon>Desulfobacteria</taxon>
        <taxon>Desulfobacterales</taxon>
        <taxon>Desulfobacteraceae</taxon>
        <taxon>Desulfobacter</taxon>
    </lineage>
</organism>
<keyword evidence="2" id="KW-0645">Protease</keyword>
<dbReference type="PANTHER" id="PTHR43016">
    <property type="entry name" value="PRESEQUENCE PROTEASE"/>
    <property type="match status" value="1"/>
</dbReference>
<dbReference type="Pfam" id="PF05193">
    <property type="entry name" value="Peptidase_M16_C"/>
    <property type="match status" value="1"/>
</dbReference>
<dbReference type="FunFam" id="3.30.830.10:FF:000011">
    <property type="entry name" value="Presequence protease, mitochondrial"/>
    <property type="match status" value="1"/>
</dbReference>
<dbReference type="Pfam" id="PF00675">
    <property type="entry name" value="Peptidase_M16"/>
    <property type="match status" value="1"/>
</dbReference>
<evidence type="ECO:0000256" key="1">
    <source>
        <dbReference type="ARBA" id="ARBA00001947"/>
    </source>
</evidence>
<keyword evidence="3" id="KW-0479">Metal-binding</keyword>
<keyword evidence="6" id="KW-0482">Metalloprotease</keyword>
<dbReference type="Pfam" id="PF22516">
    <property type="entry name" value="PreP_C"/>
    <property type="match status" value="1"/>
</dbReference>
<dbReference type="EMBL" id="PDTI01000027">
    <property type="protein sequence ID" value="PIE62851.1"/>
    <property type="molecule type" value="Genomic_DNA"/>
</dbReference>
<dbReference type="InterPro" id="IPR011249">
    <property type="entry name" value="Metalloenz_LuxS/M16"/>
</dbReference>
<gene>
    <name evidence="8" type="ORF">CSA25_03160</name>
</gene>
<evidence type="ECO:0000256" key="4">
    <source>
        <dbReference type="ARBA" id="ARBA00022801"/>
    </source>
</evidence>
<dbReference type="GO" id="GO:0008237">
    <property type="term" value="F:metallopeptidase activity"/>
    <property type="evidence" value="ECO:0007669"/>
    <property type="project" value="UniProtKB-KW"/>
</dbReference>
<dbReference type="AlphaFoldDB" id="A0A2G6MS82"/>
<dbReference type="GO" id="GO:0006508">
    <property type="term" value="P:proteolysis"/>
    <property type="evidence" value="ECO:0007669"/>
    <property type="project" value="UniProtKB-KW"/>
</dbReference>
<dbReference type="InterPro" id="IPR011765">
    <property type="entry name" value="Pept_M16_N"/>
</dbReference>
<evidence type="ECO:0000256" key="2">
    <source>
        <dbReference type="ARBA" id="ARBA00022670"/>
    </source>
</evidence>
<dbReference type="GO" id="GO:0046872">
    <property type="term" value="F:metal ion binding"/>
    <property type="evidence" value="ECO:0007669"/>
    <property type="project" value="UniProtKB-KW"/>
</dbReference>
<dbReference type="Gene3D" id="3.30.830.10">
    <property type="entry name" value="Metalloenzyme, LuxS/M16 peptidase-like"/>
    <property type="match status" value="4"/>
</dbReference>
<keyword evidence="5" id="KW-0862">Zinc</keyword>
<dbReference type="InterPro" id="IPR055130">
    <property type="entry name" value="PreP_C"/>
</dbReference>